<dbReference type="EMBL" id="CP018789">
    <property type="protein sequence ID" value="ARR01308.1"/>
    <property type="molecule type" value="Genomic_DNA"/>
</dbReference>
<dbReference type="GO" id="GO:0008168">
    <property type="term" value="F:methyltransferase activity"/>
    <property type="evidence" value="ECO:0007669"/>
    <property type="project" value="UniProtKB-KW"/>
</dbReference>
<dbReference type="InterPro" id="IPR029063">
    <property type="entry name" value="SAM-dependent_MTases_sf"/>
</dbReference>
<keyword evidence="1" id="KW-0489">Methyltransferase</keyword>
<proteinExistence type="predicted"/>
<dbReference type="KEGG" id="camy:CSUIS_1526"/>
<dbReference type="Proteomes" id="UP000194260">
    <property type="component" value="Chromosome"/>
</dbReference>
<dbReference type="SUPFAM" id="SSF53335">
    <property type="entry name" value="S-adenosyl-L-methionine-dependent methyltransferases"/>
    <property type="match status" value="1"/>
</dbReference>
<dbReference type="REBASE" id="201765">
    <property type="entry name" value="M.Csp6137ORF1526P"/>
</dbReference>
<dbReference type="Gene3D" id="3.40.50.150">
    <property type="entry name" value="Vaccinia Virus protein VP39"/>
    <property type="match status" value="1"/>
</dbReference>
<dbReference type="STRING" id="1660073.CSUIS_1526"/>
<name>A0A1X9SYG3_9BACT</name>
<sequence>MKKELDQFYTKQEVALKLCKTLKEKLNLDKYTFLEPSAGFGSFVNALRITFKEPKIEAIDLDPKSIDIKSQDFFTYQPKEQKIITIGNPPFGKRATLAIKFFNYASEFSDYIAFIVPLQFEKWSVQKNLNKDFKLIFTEILDPNSFIFGGKDCYIRCCFQIWTRLPSKIDLRLKQAPPTTHKDFEMWQYNNTIGARKYFNQKEYKWDFAVVRQGFYDYKHLILQEDDLNPKIQYIFFKAFDNKTKLNLKSLDFESLSRKNTTIPGFGKADVVAEYKRIFNE</sequence>
<dbReference type="RefSeq" id="WP_086298369.1">
    <property type="nucleotide sequence ID" value="NZ_CP018789.1"/>
</dbReference>
<evidence type="ECO:0000313" key="1">
    <source>
        <dbReference type="EMBL" id="ARR01308.1"/>
    </source>
</evidence>
<organism evidence="1 2">
    <name type="scientific">Campylobacter porcelli</name>
    <dbReference type="NCBI Taxonomy" id="1660073"/>
    <lineage>
        <taxon>Bacteria</taxon>
        <taxon>Pseudomonadati</taxon>
        <taxon>Campylobacterota</taxon>
        <taxon>Epsilonproteobacteria</taxon>
        <taxon>Campylobacterales</taxon>
        <taxon>Campylobacteraceae</taxon>
        <taxon>Campylobacter</taxon>
    </lineage>
</organism>
<dbReference type="GO" id="GO:0032259">
    <property type="term" value="P:methylation"/>
    <property type="evidence" value="ECO:0007669"/>
    <property type="project" value="UniProtKB-KW"/>
</dbReference>
<evidence type="ECO:0000313" key="2">
    <source>
        <dbReference type="Proteomes" id="UP000194260"/>
    </source>
</evidence>
<accession>A0A1X9SYG3</accession>
<protein>
    <submittedName>
        <fullName evidence="1">DNA methyltransferase</fullName>
    </submittedName>
</protein>
<keyword evidence="1" id="KW-0808">Transferase</keyword>
<dbReference type="AlphaFoldDB" id="A0A1X9SYG3"/>
<gene>
    <name evidence="1" type="ORF">CSUIS_1526</name>
</gene>
<reference evidence="2" key="1">
    <citation type="journal article" date="2017" name="Genome Biol. Evol.">
        <title>Comparative Genomic Analysis Identifies a Campylobacter Clade Deficient in Selenium Metabolism.</title>
        <authorList>
            <person name="Miller W.G."/>
            <person name="Yee E."/>
            <person name="Lopes B.S."/>
            <person name="Chapman M.H."/>
            <person name="Huynh S."/>
            <person name="Bono J.L."/>
            <person name="Parker C.T."/>
            <person name="Strachan N.J.C."/>
            <person name="Forbes K.J."/>
        </authorList>
    </citation>
    <scope>NUCLEOTIDE SEQUENCE [LARGE SCALE GENOMIC DNA]</scope>
    <source>
        <strain evidence="2">RM6137</strain>
    </source>
</reference>